<name>A0A832RWC3_9EURY</name>
<dbReference type="GO" id="GO:0009089">
    <property type="term" value="P:lysine biosynthetic process via diaminopimelate"/>
    <property type="evidence" value="ECO:0007669"/>
    <property type="project" value="InterPro"/>
</dbReference>
<dbReference type="Pfam" id="PF02800">
    <property type="entry name" value="Gp_dh_C"/>
    <property type="match status" value="1"/>
</dbReference>
<feature type="binding site" evidence="10">
    <location>
        <position position="111"/>
    </location>
    <ligand>
        <name>NAD(+)</name>
        <dbReference type="ChEBI" id="CHEBI:57540"/>
    </ligand>
</feature>
<evidence type="ECO:0000256" key="2">
    <source>
        <dbReference type="ARBA" id="ARBA00007406"/>
    </source>
</evidence>
<reference evidence="14" key="1">
    <citation type="journal article" date="2020" name="bioRxiv">
        <title>A rank-normalized archaeal taxonomy based on genome phylogeny resolves widespread incomplete and uneven classifications.</title>
        <authorList>
            <person name="Rinke C."/>
            <person name="Chuvochina M."/>
            <person name="Mussig A.J."/>
            <person name="Chaumeil P.-A."/>
            <person name="Waite D.W."/>
            <person name="Whitman W.B."/>
            <person name="Parks D.H."/>
            <person name="Hugenholtz P."/>
        </authorList>
    </citation>
    <scope>NUCLEOTIDE SEQUENCE</scope>
    <source>
        <strain evidence="14">UBA12518</strain>
    </source>
</reference>
<feature type="binding site" evidence="10">
    <location>
        <position position="169"/>
    </location>
    <ligand>
        <name>NAD(+)</name>
        <dbReference type="ChEBI" id="CHEBI:57540"/>
    </ligand>
</feature>
<sequence>MSKVKVAINGYGTIGKRVADAVSLQDDMEVVGVSKTRPNFEARFAKKRKYPLYAPNERIEAFEKAGLEVEGDVRAMCEAADVVVDCTPGGVGEQYKDMYIDAGCKAIWQGGEKHDIAGFSFNALSNYSHAIGRDAVRVVSCNTTALCRLLYLLDGAYGIKKTRVVLMRRGTDPGDAKKGPINAIVPNPITLPSHHGPDVNTVIPHIPITTLAAKLSTTLMHMHAVNVELESSPSREEVAELLSSEPRMLLIGSDVGSTAEVIEMARDAGRPRNDVWENVIWEDSITVENGELYLFQGVHQESIVIPENIDAIRAMCELERDAAASMKKTNGAMGIGVL</sequence>
<dbReference type="PIRSF" id="PIRSF000149">
    <property type="entry name" value="GAP_DH"/>
    <property type="match status" value="1"/>
</dbReference>
<evidence type="ECO:0000256" key="4">
    <source>
        <dbReference type="ARBA" id="ARBA00022857"/>
    </source>
</evidence>
<dbReference type="InterPro" id="IPR000846">
    <property type="entry name" value="DapB_N"/>
</dbReference>
<dbReference type="GO" id="GO:0006096">
    <property type="term" value="P:glycolytic process"/>
    <property type="evidence" value="ECO:0007669"/>
    <property type="project" value="UniProtKB-UniRule"/>
</dbReference>
<dbReference type="Gene3D" id="3.30.360.10">
    <property type="entry name" value="Dihydrodipicolinate Reductase, domain 2"/>
    <property type="match status" value="1"/>
</dbReference>
<feature type="domain" description="Glyceraldehyde 3-phosphate dehydrogenase NAD(P) binding" evidence="13">
    <location>
        <begin position="4"/>
        <end position="141"/>
    </location>
</feature>
<dbReference type="AlphaFoldDB" id="A0A832RWC3"/>
<evidence type="ECO:0000313" key="15">
    <source>
        <dbReference type="Proteomes" id="UP000600363"/>
    </source>
</evidence>
<comment type="pathway">
    <text evidence="1 10 12">Carbohydrate degradation; glycolysis; pyruvate from D-glyceraldehyde 3-phosphate: step 1/5.</text>
</comment>
<gene>
    <name evidence="10" type="primary">gap</name>
    <name evidence="14" type="ORF">HA299_02855</name>
</gene>
<dbReference type="InterPro" id="IPR006436">
    <property type="entry name" value="Glyceraldehyde-3-P_DH_2_arc"/>
</dbReference>
<dbReference type="PROSITE" id="PS00071">
    <property type="entry name" value="GAPDH"/>
    <property type="match status" value="1"/>
</dbReference>
<dbReference type="GO" id="GO:0051287">
    <property type="term" value="F:NAD binding"/>
    <property type="evidence" value="ECO:0007669"/>
    <property type="project" value="UniProtKB-UniRule"/>
</dbReference>
<keyword evidence="6 10" id="KW-0520">NAD</keyword>
<dbReference type="SMART" id="SM00846">
    <property type="entry name" value="Gp_dh_N"/>
    <property type="match status" value="1"/>
</dbReference>
<evidence type="ECO:0000256" key="10">
    <source>
        <dbReference type="HAMAP-Rule" id="MF_00559"/>
    </source>
</evidence>
<dbReference type="SUPFAM" id="SSF51735">
    <property type="entry name" value="NAD(P)-binding Rossmann-fold domains"/>
    <property type="match status" value="1"/>
</dbReference>
<evidence type="ECO:0000256" key="11">
    <source>
        <dbReference type="PIRSR" id="PIRSR000149-1"/>
    </source>
</evidence>
<comment type="catalytic activity">
    <reaction evidence="9 10 12">
        <text>D-glyceraldehyde 3-phosphate + phosphate + NAD(+) = (2R)-3-phospho-glyceroyl phosphate + NADH + H(+)</text>
        <dbReference type="Rhea" id="RHEA:10300"/>
        <dbReference type="ChEBI" id="CHEBI:15378"/>
        <dbReference type="ChEBI" id="CHEBI:43474"/>
        <dbReference type="ChEBI" id="CHEBI:57540"/>
        <dbReference type="ChEBI" id="CHEBI:57604"/>
        <dbReference type="ChEBI" id="CHEBI:57945"/>
        <dbReference type="ChEBI" id="CHEBI:59776"/>
        <dbReference type="EC" id="1.2.1.59"/>
    </reaction>
</comment>
<keyword evidence="10 12" id="KW-0963">Cytoplasm</keyword>
<dbReference type="InterPro" id="IPR020831">
    <property type="entry name" value="GlycerAld/Erythrose_P_DH"/>
</dbReference>
<keyword evidence="7 10" id="KW-0324">Glycolysis</keyword>
<feature type="binding site" evidence="10">
    <location>
        <begin position="13"/>
        <end position="14"/>
    </location>
    <ligand>
        <name>NAD(+)</name>
        <dbReference type="ChEBI" id="CHEBI:57540"/>
    </ligand>
</feature>
<evidence type="ECO:0000256" key="7">
    <source>
        <dbReference type="ARBA" id="ARBA00023152"/>
    </source>
</evidence>
<dbReference type="GO" id="GO:0004365">
    <property type="term" value="F:glyceraldehyde-3-phosphate dehydrogenase (NAD+) (phosphorylating) activity"/>
    <property type="evidence" value="ECO:0007669"/>
    <property type="project" value="UniProtKB-UniRule"/>
</dbReference>
<evidence type="ECO:0000256" key="12">
    <source>
        <dbReference type="RuleBase" id="RU003388"/>
    </source>
</evidence>
<dbReference type="HAMAP" id="MF_00559">
    <property type="entry name" value="G3P_dehdrog_arch"/>
    <property type="match status" value="1"/>
</dbReference>
<dbReference type="InterPro" id="IPR020829">
    <property type="entry name" value="GlycerAld_3-P_DH_cat"/>
</dbReference>
<evidence type="ECO:0000256" key="3">
    <source>
        <dbReference type="ARBA" id="ARBA00011881"/>
    </source>
</evidence>
<comment type="catalytic activity">
    <reaction evidence="8 10 12">
        <text>D-glyceraldehyde 3-phosphate + phosphate + NADP(+) = (2R)-3-phospho-glyceroyl phosphate + NADPH + H(+)</text>
        <dbReference type="Rhea" id="RHEA:10296"/>
        <dbReference type="ChEBI" id="CHEBI:15378"/>
        <dbReference type="ChEBI" id="CHEBI:43474"/>
        <dbReference type="ChEBI" id="CHEBI:57604"/>
        <dbReference type="ChEBI" id="CHEBI:57783"/>
        <dbReference type="ChEBI" id="CHEBI:58349"/>
        <dbReference type="ChEBI" id="CHEBI:59776"/>
        <dbReference type="EC" id="1.2.1.59"/>
    </reaction>
</comment>
<dbReference type="Proteomes" id="UP000600363">
    <property type="component" value="Unassembled WGS sequence"/>
</dbReference>
<keyword evidence="5 10" id="KW-0560">Oxidoreductase</keyword>
<dbReference type="EC" id="1.2.1.59" evidence="10 12"/>
<feature type="binding site" evidence="10">
    <location>
        <position position="300"/>
    </location>
    <ligand>
        <name>NAD(+)</name>
        <dbReference type="ChEBI" id="CHEBI:57540"/>
    </ligand>
</feature>
<evidence type="ECO:0000256" key="8">
    <source>
        <dbReference type="ARBA" id="ARBA00048067"/>
    </source>
</evidence>
<dbReference type="GO" id="GO:0008839">
    <property type="term" value="F:4-hydroxy-tetrahydrodipicolinate reductase"/>
    <property type="evidence" value="ECO:0007669"/>
    <property type="project" value="InterPro"/>
</dbReference>
<feature type="active site" description="Nucleophile" evidence="10 11">
    <location>
        <position position="141"/>
    </location>
</feature>
<proteinExistence type="inferred from homology"/>
<keyword evidence="4 10" id="KW-0521">NADP</keyword>
<evidence type="ECO:0000256" key="5">
    <source>
        <dbReference type="ARBA" id="ARBA00023002"/>
    </source>
</evidence>
<organism evidence="14 15">
    <name type="scientific">Methermicoccus shengliensis</name>
    <dbReference type="NCBI Taxonomy" id="660064"/>
    <lineage>
        <taxon>Archaea</taxon>
        <taxon>Methanobacteriati</taxon>
        <taxon>Methanobacteriota</taxon>
        <taxon>Stenosarchaea group</taxon>
        <taxon>Methanomicrobia</taxon>
        <taxon>Methanosarcinales</taxon>
        <taxon>Methermicoccaceae</taxon>
        <taxon>Methermicoccus</taxon>
    </lineage>
</organism>
<feature type="binding site" evidence="10">
    <location>
        <begin position="195"/>
        <end position="196"/>
    </location>
    <ligand>
        <name>D-glyceraldehyde 3-phosphate</name>
        <dbReference type="ChEBI" id="CHEBI:59776"/>
    </ligand>
</feature>
<dbReference type="Pfam" id="PF01113">
    <property type="entry name" value="DapB_N"/>
    <property type="match status" value="1"/>
</dbReference>
<dbReference type="NCBIfam" id="TIGR01546">
    <property type="entry name" value="GAPDH-II_archae"/>
    <property type="match status" value="1"/>
</dbReference>
<dbReference type="RefSeq" id="WP_042687286.1">
    <property type="nucleotide sequence ID" value="NZ_DUIH01000011.1"/>
</dbReference>
<dbReference type="Gene3D" id="3.40.50.720">
    <property type="entry name" value="NAD(P)-binding Rossmann-like Domain"/>
    <property type="match status" value="1"/>
</dbReference>
<dbReference type="CDD" id="cd18127">
    <property type="entry name" value="GAPDH_II_C"/>
    <property type="match status" value="1"/>
</dbReference>
<accession>A0A832RWC3</accession>
<dbReference type="InterPro" id="IPR020830">
    <property type="entry name" value="GlycerAld_3-P_DH_AS"/>
</dbReference>
<evidence type="ECO:0000259" key="13">
    <source>
        <dbReference type="SMART" id="SM00846"/>
    </source>
</evidence>
<evidence type="ECO:0000256" key="1">
    <source>
        <dbReference type="ARBA" id="ARBA00004869"/>
    </source>
</evidence>
<dbReference type="InterPro" id="IPR020828">
    <property type="entry name" value="GlycerAld_3-P_DH_NAD(P)-bd"/>
</dbReference>
<evidence type="ECO:0000256" key="6">
    <source>
        <dbReference type="ARBA" id="ARBA00023027"/>
    </source>
</evidence>
<dbReference type="SUPFAM" id="SSF55347">
    <property type="entry name" value="Glyceraldehyde-3-phosphate dehydrogenase-like, C-terminal domain"/>
    <property type="match status" value="1"/>
</dbReference>
<dbReference type="GO" id="GO:0005737">
    <property type="term" value="C:cytoplasm"/>
    <property type="evidence" value="ECO:0007669"/>
    <property type="project" value="UniProtKB-SubCell"/>
</dbReference>
<feature type="binding site" evidence="10">
    <location>
        <begin position="140"/>
        <end position="142"/>
    </location>
    <ligand>
        <name>D-glyceraldehyde 3-phosphate</name>
        <dbReference type="ChEBI" id="CHEBI:59776"/>
    </ligand>
</feature>
<dbReference type="UniPathway" id="UPA00109">
    <property type="reaction ID" value="UER00184"/>
</dbReference>
<comment type="similarity">
    <text evidence="2 10 12">Belongs to the glyceraldehyde-3-phosphate dehydrogenase family.</text>
</comment>
<comment type="subcellular location">
    <subcellularLocation>
        <location evidence="10 12">Cytoplasm</location>
    </subcellularLocation>
</comment>
<dbReference type="NCBIfam" id="NF003251">
    <property type="entry name" value="PRK04207.1"/>
    <property type="match status" value="1"/>
</dbReference>
<protein>
    <recommendedName>
        <fullName evidence="10 12">Glyceraldehyde-3-phosphate dehydrogenase</fullName>
        <shortName evidence="10">GAPDH</shortName>
        <ecNumber evidence="10 12">1.2.1.59</ecNumber>
    </recommendedName>
    <alternativeName>
        <fullName evidence="10">NAD(P)-dependent glyceraldehyde-3-phosphate dehydrogenase</fullName>
    </alternativeName>
</protein>
<dbReference type="EMBL" id="DUIH01000011">
    <property type="protein sequence ID" value="HIH69551.1"/>
    <property type="molecule type" value="Genomic_DNA"/>
</dbReference>
<comment type="subunit">
    <text evidence="3 10 12">Homotetramer.</text>
</comment>
<evidence type="ECO:0000256" key="9">
    <source>
        <dbReference type="ARBA" id="ARBA00048853"/>
    </source>
</evidence>
<comment type="caution">
    <text evidence="14">The sequence shown here is derived from an EMBL/GenBank/DDBJ whole genome shotgun (WGS) entry which is preliminary data.</text>
</comment>
<dbReference type="CDD" id="cd02278">
    <property type="entry name" value="GAPDH_II_N"/>
    <property type="match status" value="1"/>
</dbReference>
<dbReference type="GO" id="GO:0050661">
    <property type="term" value="F:NADP binding"/>
    <property type="evidence" value="ECO:0007669"/>
    <property type="project" value="UniProtKB-UniRule"/>
</dbReference>
<evidence type="ECO:0000313" key="14">
    <source>
        <dbReference type="EMBL" id="HIH69551.1"/>
    </source>
</evidence>
<dbReference type="InterPro" id="IPR036291">
    <property type="entry name" value="NAD(P)-bd_dom_sf"/>
</dbReference>